<dbReference type="SMART" id="SM00034">
    <property type="entry name" value="CLECT"/>
    <property type="match status" value="1"/>
</dbReference>
<dbReference type="PROSITE" id="PS50041">
    <property type="entry name" value="C_TYPE_LECTIN_2"/>
    <property type="match status" value="1"/>
</dbReference>
<proteinExistence type="predicted"/>
<accession>A0A0B2W173</accession>
<feature type="chain" id="PRO_5002078784" evidence="1">
    <location>
        <begin position="18"/>
        <end position="253"/>
    </location>
</feature>
<dbReference type="STRING" id="6265.A0A0B2W173"/>
<dbReference type="InterPro" id="IPR050111">
    <property type="entry name" value="C-type_lectin/snaclec_domain"/>
</dbReference>
<sequence length="253" mass="28067">MRSLSFVLIYALLRSQAVEPFTEREEQSGELGTFEVVDARAMGIRETVRVFSLHECQARCRGCSSIILYPDLICVILEHSAPVVMSSFGAVCCYPRANDSYECDQCSPHSEHTQNDGLVGHTNILGVWTLFNLTNSTYKVLPYDCQATPETYERDCEEEGAHLASIESAEEDQFVASLGTTSCNCKHIGLYSASSPQSSFQWRDGSEVKYTNWRAGEPFERGFVCAHIWQTSGWASSPCTARGIDSVLGDKTN</sequence>
<reference evidence="3 4" key="1">
    <citation type="submission" date="2014-11" db="EMBL/GenBank/DDBJ databases">
        <title>Genetic blueprint of the zoonotic pathogen Toxocara canis.</title>
        <authorList>
            <person name="Zhu X.-Q."/>
            <person name="Korhonen P.K."/>
            <person name="Cai H."/>
            <person name="Young N.D."/>
            <person name="Nejsum P."/>
            <person name="von Samson-Himmelstjerna G."/>
            <person name="Boag P.R."/>
            <person name="Tan P."/>
            <person name="Li Q."/>
            <person name="Min J."/>
            <person name="Yang Y."/>
            <person name="Wang X."/>
            <person name="Fang X."/>
            <person name="Hall R.S."/>
            <person name="Hofmann A."/>
            <person name="Sternberg P.W."/>
            <person name="Jex A.R."/>
            <person name="Gasser R.B."/>
        </authorList>
    </citation>
    <scope>NUCLEOTIDE SEQUENCE [LARGE SCALE GENOMIC DNA]</scope>
    <source>
        <strain evidence="3">PN_DK_2014</strain>
    </source>
</reference>
<keyword evidence="1" id="KW-0732">Signal</keyword>
<dbReference type="SUPFAM" id="SSF56436">
    <property type="entry name" value="C-type lectin-like"/>
    <property type="match status" value="1"/>
</dbReference>
<dbReference type="CDD" id="cd00037">
    <property type="entry name" value="CLECT"/>
    <property type="match status" value="1"/>
</dbReference>
<feature type="signal peptide" evidence="1">
    <location>
        <begin position="1"/>
        <end position="17"/>
    </location>
</feature>
<dbReference type="OMA" id="ANDSYEC"/>
<name>A0A0B2W173_TOXCA</name>
<evidence type="ECO:0000313" key="3">
    <source>
        <dbReference type="EMBL" id="KHN87399.1"/>
    </source>
</evidence>
<keyword evidence="4" id="KW-1185">Reference proteome</keyword>
<dbReference type="AlphaFoldDB" id="A0A0B2W173"/>
<feature type="domain" description="C-type lectin" evidence="2">
    <location>
        <begin position="133"/>
        <end position="239"/>
    </location>
</feature>
<dbReference type="EMBL" id="JPKZ01000433">
    <property type="protein sequence ID" value="KHN87399.1"/>
    <property type="molecule type" value="Genomic_DNA"/>
</dbReference>
<dbReference type="Pfam" id="PF00059">
    <property type="entry name" value="Lectin_C"/>
    <property type="match status" value="1"/>
</dbReference>
<dbReference type="InterPro" id="IPR016187">
    <property type="entry name" value="CTDL_fold"/>
</dbReference>
<gene>
    <name evidence="3" type="primary">VCAN</name>
    <name evidence="3" type="ORF">Tcan_13926</name>
</gene>
<dbReference type="PANTHER" id="PTHR22803">
    <property type="entry name" value="MANNOSE, PHOSPHOLIPASE, LECTIN RECEPTOR RELATED"/>
    <property type="match status" value="1"/>
</dbReference>
<organism evidence="3 4">
    <name type="scientific">Toxocara canis</name>
    <name type="common">Canine roundworm</name>
    <dbReference type="NCBI Taxonomy" id="6265"/>
    <lineage>
        <taxon>Eukaryota</taxon>
        <taxon>Metazoa</taxon>
        <taxon>Ecdysozoa</taxon>
        <taxon>Nematoda</taxon>
        <taxon>Chromadorea</taxon>
        <taxon>Rhabditida</taxon>
        <taxon>Spirurina</taxon>
        <taxon>Ascaridomorpha</taxon>
        <taxon>Ascaridoidea</taxon>
        <taxon>Toxocaridae</taxon>
        <taxon>Toxocara</taxon>
    </lineage>
</organism>
<evidence type="ECO:0000259" key="2">
    <source>
        <dbReference type="PROSITE" id="PS50041"/>
    </source>
</evidence>
<protein>
    <submittedName>
        <fullName evidence="3">Versican core protein</fullName>
    </submittedName>
</protein>
<evidence type="ECO:0000313" key="4">
    <source>
        <dbReference type="Proteomes" id="UP000031036"/>
    </source>
</evidence>
<dbReference type="Proteomes" id="UP000031036">
    <property type="component" value="Unassembled WGS sequence"/>
</dbReference>
<dbReference type="InterPro" id="IPR016186">
    <property type="entry name" value="C-type_lectin-like/link_sf"/>
</dbReference>
<comment type="caution">
    <text evidence="3">The sequence shown here is derived from an EMBL/GenBank/DDBJ whole genome shotgun (WGS) entry which is preliminary data.</text>
</comment>
<dbReference type="InterPro" id="IPR001304">
    <property type="entry name" value="C-type_lectin-like"/>
</dbReference>
<dbReference type="Gene3D" id="3.10.100.10">
    <property type="entry name" value="Mannose-Binding Protein A, subunit A"/>
    <property type="match status" value="1"/>
</dbReference>
<dbReference type="OrthoDB" id="5860166at2759"/>
<evidence type="ECO:0000256" key="1">
    <source>
        <dbReference type="SAM" id="SignalP"/>
    </source>
</evidence>